<gene>
    <name evidence="12" type="ORF">BIW11_02999</name>
</gene>
<dbReference type="GO" id="GO:0008270">
    <property type="term" value="F:zinc ion binding"/>
    <property type="evidence" value="ECO:0007669"/>
    <property type="project" value="UniProtKB-KW"/>
</dbReference>
<feature type="domain" description="SH3" evidence="11">
    <location>
        <begin position="86"/>
        <end position="145"/>
    </location>
</feature>
<dbReference type="SMART" id="SM00326">
    <property type="entry name" value="SH3"/>
    <property type="match status" value="1"/>
</dbReference>
<dbReference type="PANTHER" id="PTHR15135">
    <property type="entry name" value="STAC"/>
    <property type="match status" value="1"/>
</dbReference>
<protein>
    <recommendedName>
        <fullName evidence="11">SH3 domain-containing protein</fullName>
    </recommendedName>
</protein>
<dbReference type="SUPFAM" id="SSF50044">
    <property type="entry name" value="SH3-domain"/>
    <property type="match status" value="1"/>
</dbReference>
<reference evidence="12 13" key="1">
    <citation type="journal article" date="2017" name="Gigascience">
        <title>Draft genome of the honey bee ectoparasitic mite, Tropilaelaps mercedesae, is shaped by the parasitic life history.</title>
        <authorList>
            <person name="Dong X."/>
            <person name="Armstrong S.D."/>
            <person name="Xia D."/>
            <person name="Makepeace B.L."/>
            <person name="Darby A.C."/>
            <person name="Kadowaki T."/>
        </authorList>
    </citation>
    <scope>NUCLEOTIDE SEQUENCE [LARGE SCALE GENOMIC DNA]</scope>
    <source>
        <strain evidence="12">Wuxi-XJTLU</strain>
    </source>
</reference>
<keyword evidence="8" id="KW-0472">Membrane</keyword>
<dbReference type="InterPro" id="IPR039688">
    <property type="entry name" value="STAC1/2/3"/>
</dbReference>
<dbReference type="AlphaFoldDB" id="A0A1V9XTM0"/>
<dbReference type="GO" id="GO:1903078">
    <property type="term" value="P:positive regulation of protein localization to plasma membrane"/>
    <property type="evidence" value="ECO:0007669"/>
    <property type="project" value="TreeGrafter"/>
</dbReference>
<sequence length="223" mass="24450">MASTQQKAPQSPVTSRRQFLSAKTVRMNSVDLPDDNEKSLSSASTSPCPSPLSTKELILSVAPCAVVSRIKEHQIPDLFLKAHRLLPTNIYVVLYGFRSRHQDELDLKAGDTLTVIDTSDPDWWQGKCMGKVGFFPSKYVAKLHPGERTLQVVHPIQVAEQPGTAGPDNPGAPGASYPLTTTKLVRDQIVIQVGEELEGGRVLVRTGMNDRALPVPLKYLQEI</sequence>
<keyword evidence="4" id="KW-1003">Cell membrane</keyword>
<evidence type="ECO:0000313" key="13">
    <source>
        <dbReference type="Proteomes" id="UP000192247"/>
    </source>
</evidence>
<dbReference type="PROSITE" id="PS50002">
    <property type="entry name" value="SH3"/>
    <property type="match status" value="1"/>
</dbReference>
<keyword evidence="6" id="KW-0677">Repeat</keyword>
<evidence type="ECO:0000256" key="3">
    <source>
        <dbReference type="ARBA" id="ARBA00022443"/>
    </source>
</evidence>
<dbReference type="EMBL" id="MNPL01004329">
    <property type="protein sequence ID" value="OQR76830.1"/>
    <property type="molecule type" value="Genomic_DNA"/>
</dbReference>
<evidence type="ECO:0000256" key="5">
    <source>
        <dbReference type="ARBA" id="ARBA00022490"/>
    </source>
</evidence>
<evidence type="ECO:0000313" key="12">
    <source>
        <dbReference type="EMBL" id="OQR76830.1"/>
    </source>
</evidence>
<dbReference type="Proteomes" id="UP000192247">
    <property type="component" value="Unassembled WGS sequence"/>
</dbReference>
<comment type="subcellular location">
    <subcellularLocation>
        <location evidence="1">Cell membrane</location>
    </subcellularLocation>
    <subcellularLocation>
        <location evidence="2">Cytoplasm</location>
    </subcellularLocation>
</comment>
<dbReference type="GO" id="GO:0003009">
    <property type="term" value="P:skeletal muscle contraction"/>
    <property type="evidence" value="ECO:0007669"/>
    <property type="project" value="TreeGrafter"/>
</dbReference>
<evidence type="ECO:0000256" key="7">
    <source>
        <dbReference type="ARBA" id="ARBA00022771"/>
    </source>
</evidence>
<organism evidence="12 13">
    <name type="scientific">Tropilaelaps mercedesae</name>
    <dbReference type="NCBI Taxonomy" id="418985"/>
    <lineage>
        <taxon>Eukaryota</taxon>
        <taxon>Metazoa</taxon>
        <taxon>Ecdysozoa</taxon>
        <taxon>Arthropoda</taxon>
        <taxon>Chelicerata</taxon>
        <taxon>Arachnida</taxon>
        <taxon>Acari</taxon>
        <taxon>Parasitiformes</taxon>
        <taxon>Mesostigmata</taxon>
        <taxon>Gamasina</taxon>
        <taxon>Dermanyssoidea</taxon>
        <taxon>Laelapidae</taxon>
        <taxon>Tropilaelaps</taxon>
    </lineage>
</organism>
<keyword evidence="7" id="KW-0863">Zinc-finger</keyword>
<accession>A0A1V9XTM0</accession>
<dbReference type="FunFam" id="2.30.30.40:FF:000221">
    <property type="entry name" value="SH3 and cysteine-rich domain-containing protein 2"/>
    <property type="match status" value="1"/>
</dbReference>
<evidence type="ECO:0000256" key="4">
    <source>
        <dbReference type="ARBA" id="ARBA00022475"/>
    </source>
</evidence>
<dbReference type="InterPro" id="IPR059031">
    <property type="entry name" value="SH3_20"/>
</dbReference>
<evidence type="ECO:0000256" key="1">
    <source>
        <dbReference type="ARBA" id="ARBA00004236"/>
    </source>
</evidence>
<dbReference type="Pfam" id="PF26085">
    <property type="entry name" value="SH3_20"/>
    <property type="match status" value="1"/>
</dbReference>
<dbReference type="InterPro" id="IPR001452">
    <property type="entry name" value="SH3_domain"/>
</dbReference>
<keyword evidence="5" id="KW-0963">Cytoplasm</keyword>
<proteinExistence type="predicted"/>
<comment type="caution">
    <text evidence="12">The sequence shown here is derived from an EMBL/GenBank/DDBJ whole genome shotgun (WGS) entry which is preliminary data.</text>
</comment>
<feature type="region of interest" description="Disordered" evidence="10">
    <location>
        <begin position="1"/>
        <end position="51"/>
    </location>
</feature>
<name>A0A1V9XTM0_9ACAR</name>
<feature type="compositionally biased region" description="Low complexity" evidence="10">
    <location>
        <begin position="39"/>
        <end position="51"/>
    </location>
</feature>
<feature type="compositionally biased region" description="Polar residues" evidence="10">
    <location>
        <begin position="1"/>
        <end position="18"/>
    </location>
</feature>
<dbReference type="Gene3D" id="2.30.30.40">
    <property type="entry name" value="SH3 Domains"/>
    <property type="match status" value="1"/>
</dbReference>
<dbReference type="PRINTS" id="PR01887">
    <property type="entry name" value="SPECTRNALPHA"/>
</dbReference>
<dbReference type="GO" id="GO:0005886">
    <property type="term" value="C:plasma membrane"/>
    <property type="evidence" value="ECO:0007669"/>
    <property type="project" value="UniProtKB-SubCell"/>
</dbReference>
<dbReference type="InterPro" id="IPR036028">
    <property type="entry name" value="SH3-like_dom_sf"/>
</dbReference>
<dbReference type="InParanoid" id="A0A1V9XTM0"/>
<dbReference type="STRING" id="418985.A0A1V9XTM0"/>
<dbReference type="Pfam" id="PF00018">
    <property type="entry name" value="SH3_1"/>
    <property type="match status" value="1"/>
</dbReference>
<evidence type="ECO:0000256" key="10">
    <source>
        <dbReference type="SAM" id="MobiDB-lite"/>
    </source>
</evidence>
<keyword evidence="3 9" id="KW-0728">SH3 domain</keyword>
<dbReference type="PRINTS" id="PR00452">
    <property type="entry name" value="SH3DOMAIN"/>
</dbReference>
<evidence type="ECO:0000256" key="8">
    <source>
        <dbReference type="ARBA" id="ARBA00023136"/>
    </source>
</evidence>
<keyword evidence="7" id="KW-0862">Zinc</keyword>
<dbReference type="GO" id="GO:0005737">
    <property type="term" value="C:cytoplasm"/>
    <property type="evidence" value="ECO:0007669"/>
    <property type="project" value="UniProtKB-SubCell"/>
</dbReference>
<evidence type="ECO:0000256" key="6">
    <source>
        <dbReference type="ARBA" id="ARBA00022737"/>
    </source>
</evidence>
<keyword evidence="7" id="KW-0479">Metal-binding</keyword>
<evidence type="ECO:0000256" key="2">
    <source>
        <dbReference type="ARBA" id="ARBA00004496"/>
    </source>
</evidence>
<evidence type="ECO:0000259" key="11">
    <source>
        <dbReference type="PROSITE" id="PS50002"/>
    </source>
</evidence>
<dbReference type="PANTHER" id="PTHR15135:SF7">
    <property type="entry name" value="STAC-LIKE, ISOFORM J"/>
    <property type="match status" value="1"/>
</dbReference>
<dbReference type="OrthoDB" id="6250593at2759"/>
<evidence type="ECO:0000256" key="9">
    <source>
        <dbReference type="PROSITE-ProRule" id="PRU00192"/>
    </source>
</evidence>
<keyword evidence="13" id="KW-1185">Reference proteome</keyword>